<dbReference type="EMBL" id="VSZS01000063">
    <property type="protein sequence ID" value="TYR32099.1"/>
    <property type="molecule type" value="Genomic_DNA"/>
</dbReference>
<feature type="compositionally biased region" description="Basic and acidic residues" evidence="1">
    <location>
        <begin position="42"/>
        <end position="67"/>
    </location>
</feature>
<dbReference type="AlphaFoldDB" id="A0A5D4GWA5"/>
<sequence length="67" mass="7488">MSRLNPPDERKPQKQAPNEDKKARLASKLRANLQRRKAQARSRRDGEADSRPDGLVKVAGDDHKGDG</sequence>
<reference evidence="2 3" key="2">
    <citation type="submission" date="2019-09" db="EMBL/GenBank/DDBJ databases">
        <title>Mesorhizobium sp. MaA-C15 isolated from Microcystis aeruginosa.</title>
        <authorList>
            <person name="Jeong S.E."/>
            <person name="Jin H.M."/>
            <person name="Jeon C.O."/>
        </authorList>
    </citation>
    <scope>NUCLEOTIDE SEQUENCE [LARGE SCALE GENOMIC DNA]</scope>
    <source>
        <strain evidence="2 3">MaA-C15</strain>
    </source>
</reference>
<evidence type="ECO:0000313" key="2">
    <source>
        <dbReference type="EMBL" id="TYR32099.1"/>
    </source>
</evidence>
<evidence type="ECO:0000256" key="1">
    <source>
        <dbReference type="SAM" id="MobiDB-lite"/>
    </source>
</evidence>
<protein>
    <submittedName>
        <fullName evidence="2">Uncharacterized protein</fullName>
    </submittedName>
</protein>
<feature type="region of interest" description="Disordered" evidence="1">
    <location>
        <begin position="1"/>
        <end position="67"/>
    </location>
</feature>
<feature type="compositionally biased region" description="Basic and acidic residues" evidence="1">
    <location>
        <begin position="1"/>
        <end position="23"/>
    </location>
</feature>
<dbReference type="OrthoDB" id="8454166at2"/>
<proteinExistence type="predicted"/>
<evidence type="ECO:0000313" key="3">
    <source>
        <dbReference type="Proteomes" id="UP000323258"/>
    </source>
</evidence>
<reference evidence="2 3" key="1">
    <citation type="submission" date="2019-08" db="EMBL/GenBank/DDBJ databases">
        <authorList>
            <person name="Seo Y.L."/>
        </authorList>
    </citation>
    <scope>NUCLEOTIDE SEQUENCE [LARGE SCALE GENOMIC DNA]</scope>
    <source>
        <strain evidence="2 3">MaA-C15</strain>
    </source>
</reference>
<gene>
    <name evidence="2" type="ORF">FY036_13535</name>
</gene>
<name>A0A5D4GWA5_9HYPH</name>
<accession>A0A5D4GWA5</accession>
<comment type="caution">
    <text evidence="2">The sequence shown here is derived from an EMBL/GenBank/DDBJ whole genome shotgun (WGS) entry which is preliminary data.</text>
</comment>
<keyword evidence="3" id="KW-1185">Reference proteome</keyword>
<dbReference type="Proteomes" id="UP000323258">
    <property type="component" value="Unassembled WGS sequence"/>
</dbReference>
<organism evidence="2 3">
    <name type="scientific">Neoaquamicrobium microcysteis</name>
    <dbReference type="NCBI Taxonomy" id="2682781"/>
    <lineage>
        <taxon>Bacteria</taxon>
        <taxon>Pseudomonadati</taxon>
        <taxon>Pseudomonadota</taxon>
        <taxon>Alphaproteobacteria</taxon>
        <taxon>Hyphomicrobiales</taxon>
        <taxon>Phyllobacteriaceae</taxon>
        <taxon>Neoaquamicrobium</taxon>
    </lineage>
</organism>